<dbReference type="PANTHER" id="PTHR23521:SF3">
    <property type="entry name" value="MFS TRANSPORTER"/>
    <property type="match status" value="1"/>
</dbReference>
<protein>
    <submittedName>
        <fullName evidence="7">MFS transporter</fullName>
    </submittedName>
</protein>
<keyword evidence="2 5" id="KW-0812">Transmembrane</keyword>
<dbReference type="GO" id="GO:0022857">
    <property type="term" value="F:transmembrane transporter activity"/>
    <property type="evidence" value="ECO:0007669"/>
    <property type="project" value="InterPro"/>
</dbReference>
<dbReference type="PROSITE" id="PS50850">
    <property type="entry name" value="MFS"/>
    <property type="match status" value="1"/>
</dbReference>
<dbReference type="GO" id="GO:0005886">
    <property type="term" value="C:plasma membrane"/>
    <property type="evidence" value="ECO:0007669"/>
    <property type="project" value="TreeGrafter"/>
</dbReference>
<evidence type="ECO:0000256" key="3">
    <source>
        <dbReference type="ARBA" id="ARBA00022989"/>
    </source>
</evidence>
<dbReference type="InterPro" id="IPR047200">
    <property type="entry name" value="MFS_YcaD-like"/>
</dbReference>
<dbReference type="KEGG" id="mflg:ABS361_05075"/>
<dbReference type="SUPFAM" id="SSF103473">
    <property type="entry name" value="MFS general substrate transporter"/>
    <property type="match status" value="1"/>
</dbReference>
<feature type="transmembrane region" description="Helical" evidence="5">
    <location>
        <begin position="342"/>
        <end position="361"/>
    </location>
</feature>
<dbReference type="InterPro" id="IPR024989">
    <property type="entry name" value="MFS_assoc_dom"/>
</dbReference>
<evidence type="ECO:0000256" key="2">
    <source>
        <dbReference type="ARBA" id="ARBA00022692"/>
    </source>
</evidence>
<feature type="domain" description="Major facilitator superfamily (MFS) profile" evidence="6">
    <location>
        <begin position="23"/>
        <end position="397"/>
    </location>
</feature>
<proteinExistence type="predicted"/>
<dbReference type="Gene3D" id="1.20.1250.20">
    <property type="entry name" value="MFS general substrate transporter like domains"/>
    <property type="match status" value="2"/>
</dbReference>
<dbReference type="InterPro" id="IPR011701">
    <property type="entry name" value="MFS"/>
</dbReference>
<dbReference type="InterPro" id="IPR036259">
    <property type="entry name" value="MFS_trans_sf"/>
</dbReference>
<feature type="transmembrane region" description="Helical" evidence="5">
    <location>
        <begin position="149"/>
        <end position="170"/>
    </location>
</feature>
<dbReference type="Pfam" id="PF07690">
    <property type="entry name" value="MFS_1"/>
    <property type="match status" value="1"/>
</dbReference>
<keyword evidence="3 5" id="KW-1133">Transmembrane helix</keyword>
<evidence type="ECO:0000256" key="5">
    <source>
        <dbReference type="SAM" id="Phobius"/>
    </source>
</evidence>
<evidence type="ECO:0000256" key="1">
    <source>
        <dbReference type="ARBA" id="ARBA00004141"/>
    </source>
</evidence>
<accession>A0AAU7XD38</accession>
<evidence type="ECO:0000313" key="7">
    <source>
        <dbReference type="EMBL" id="XBY45649.1"/>
    </source>
</evidence>
<dbReference type="InterPro" id="IPR020846">
    <property type="entry name" value="MFS_dom"/>
</dbReference>
<gene>
    <name evidence="7" type="ORF">ABS361_05075</name>
</gene>
<evidence type="ECO:0000259" key="6">
    <source>
        <dbReference type="PROSITE" id="PS50850"/>
    </source>
</evidence>
<dbReference type="PANTHER" id="PTHR23521">
    <property type="entry name" value="TRANSPORTER MFS SUPERFAMILY"/>
    <property type="match status" value="1"/>
</dbReference>
<feature type="transmembrane region" description="Helical" evidence="5">
    <location>
        <begin position="176"/>
        <end position="199"/>
    </location>
</feature>
<feature type="transmembrane region" description="Helical" evidence="5">
    <location>
        <begin position="283"/>
        <end position="302"/>
    </location>
</feature>
<dbReference type="RefSeq" id="WP_407050741.1">
    <property type="nucleotide sequence ID" value="NZ_CP158568.1"/>
</dbReference>
<dbReference type="AlphaFoldDB" id="A0AAU7XD38"/>
<name>A0AAU7XD38_9HYPH</name>
<feature type="transmembrane region" description="Helical" evidence="5">
    <location>
        <begin position="115"/>
        <end position="137"/>
    </location>
</feature>
<dbReference type="CDD" id="cd17477">
    <property type="entry name" value="MFS_YcaD_like"/>
    <property type="match status" value="1"/>
</dbReference>
<dbReference type="EMBL" id="CP158568">
    <property type="protein sequence ID" value="XBY45649.1"/>
    <property type="molecule type" value="Genomic_DNA"/>
</dbReference>
<evidence type="ECO:0000256" key="4">
    <source>
        <dbReference type="ARBA" id="ARBA00023136"/>
    </source>
</evidence>
<feature type="transmembrane region" description="Helical" evidence="5">
    <location>
        <begin position="251"/>
        <end position="271"/>
    </location>
</feature>
<feature type="transmembrane region" description="Helical" evidence="5">
    <location>
        <begin position="373"/>
        <end position="393"/>
    </location>
</feature>
<feature type="transmembrane region" description="Helical" evidence="5">
    <location>
        <begin position="91"/>
        <end position="109"/>
    </location>
</feature>
<sequence>MTGVSATKTAGSTADGRLDRAQAVILGAMIATVATVGTGVSLGMPLLALVLEARGIDATWIGINTAFGGLASIVVTPLVAPLARRIGTGRLLIASLALTPATFLAFYFAEAFWLWFPLRILLGFGLTASFVLSEFGLNSLSPAHRRGAIMGIYATVLSIGLGVGPIILASVGAHGFAPFAVGTLVLALGILPALVVLNAIPVLEEAPQRSVIGFVVGAPVATLAAFSFGAVESGGMTILPVYGLRLGFDETTAALLVTAVAFGNVLFQIPIGLLSDRIDRRKILAACAAVGVLGAAAIPTVAGSPWLLIAVLFVWGGVTAGLYTVGLIHLGARYSGADLASANAAFVMMYAVGILIGPPSIGAGLDLWRPHGAAVVMAALFGLYLAVVAGDLVRRRR</sequence>
<feature type="transmembrane region" description="Helical" evidence="5">
    <location>
        <begin position="211"/>
        <end position="231"/>
    </location>
</feature>
<feature type="transmembrane region" description="Helical" evidence="5">
    <location>
        <begin position="308"/>
        <end position="330"/>
    </location>
</feature>
<organism evidence="7">
    <name type="scientific">Methyloraptor flagellatus</name>
    <dbReference type="NCBI Taxonomy" id="3162530"/>
    <lineage>
        <taxon>Bacteria</taxon>
        <taxon>Pseudomonadati</taxon>
        <taxon>Pseudomonadota</taxon>
        <taxon>Alphaproteobacteria</taxon>
        <taxon>Hyphomicrobiales</taxon>
        <taxon>Ancalomicrobiaceae</taxon>
        <taxon>Methyloraptor</taxon>
    </lineage>
</organism>
<feature type="transmembrane region" description="Helical" evidence="5">
    <location>
        <begin position="23"/>
        <end position="48"/>
    </location>
</feature>
<keyword evidence="4 5" id="KW-0472">Membrane</keyword>
<feature type="transmembrane region" description="Helical" evidence="5">
    <location>
        <begin position="60"/>
        <end position="79"/>
    </location>
</feature>
<reference evidence="7" key="1">
    <citation type="submission" date="2024-06" db="EMBL/GenBank/DDBJ databases">
        <title>Methylostella associata gen. nov., sp. nov., a novel Ancalomicrobiaceae-affiliated facultatively methylotrophic bacteria that feed on methanotrophs of the genus Methylococcus.</title>
        <authorList>
            <person name="Saltykova V."/>
            <person name="Danilova O.V."/>
            <person name="Oshkin I.Y."/>
            <person name="Belova S.E."/>
            <person name="Pimenov N.V."/>
            <person name="Dedysh S.N."/>
        </authorList>
    </citation>
    <scope>NUCLEOTIDE SEQUENCE</scope>
    <source>
        <strain evidence="7">S20</strain>
    </source>
</reference>
<dbReference type="Pfam" id="PF12832">
    <property type="entry name" value="MFS_1_like"/>
    <property type="match status" value="1"/>
</dbReference>
<comment type="subcellular location">
    <subcellularLocation>
        <location evidence="1">Membrane</location>
        <topology evidence="1">Multi-pass membrane protein</topology>
    </subcellularLocation>
</comment>